<sequence>MVPVVQLIDFPSGQIVLDQLRLATRFWSRFRGLQLAAPLSPNEGLLLSPCRSVHTHFMRFPLDIYFCSDAGIVLSRHLNAQPWRCMAVNRKASFVIETAAQPSPVLSVGQMIRLRWAERESSRSIARLASITLA</sequence>
<accession>A0A2S8G0T1</accession>
<dbReference type="Proteomes" id="UP000239388">
    <property type="component" value="Unassembled WGS sequence"/>
</dbReference>
<reference evidence="1 2" key="1">
    <citation type="submission" date="2018-02" db="EMBL/GenBank/DDBJ databases">
        <title>Comparative genomes isolates from brazilian mangrove.</title>
        <authorList>
            <person name="Araujo J.E."/>
            <person name="Taketani R.G."/>
            <person name="Silva M.C.P."/>
            <person name="Loureco M.V."/>
            <person name="Andreote F.D."/>
        </authorList>
    </citation>
    <scope>NUCLEOTIDE SEQUENCE [LARGE SCALE GENOMIC DNA]</scope>
    <source>
        <strain evidence="1 2">NAP PRIS-MGV</strain>
    </source>
</reference>
<dbReference type="RefSeq" id="WP_105353129.1">
    <property type="nucleotide sequence ID" value="NZ_PUIB01000011.1"/>
</dbReference>
<dbReference type="Gene3D" id="2.60.120.1140">
    <property type="entry name" value="Protein of unknown function DUF192"/>
    <property type="match status" value="1"/>
</dbReference>
<evidence type="ECO:0000313" key="1">
    <source>
        <dbReference type="EMBL" id="PQO38047.1"/>
    </source>
</evidence>
<name>A0A2S8G0T1_9BACT</name>
<proteinExistence type="predicted"/>
<gene>
    <name evidence="1" type="ORF">C5Y98_08155</name>
</gene>
<protein>
    <recommendedName>
        <fullName evidence="3">DUF192 domain-containing protein</fullName>
    </recommendedName>
</protein>
<dbReference type="InterPro" id="IPR003795">
    <property type="entry name" value="DUF192"/>
</dbReference>
<dbReference type="AlphaFoldDB" id="A0A2S8G0T1"/>
<comment type="caution">
    <text evidence="1">The sequence shown here is derived from an EMBL/GenBank/DDBJ whole genome shotgun (WGS) entry which is preliminary data.</text>
</comment>
<dbReference type="Pfam" id="PF02643">
    <property type="entry name" value="DUF192"/>
    <property type="match status" value="1"/>
</dbReference>
<evidence type="ECO:0000313" key="2">
    <source>
        <dbReference type="Proteomes" id="UP000239388"/>
    </source>
</evidence>
<dbReference type="EMBL" id="PUIB01000011">
    <property type="protein sequence ID" value="PQO38047.1"/>
    <property type="molecule type" value="Genomic_DNA"/>
</dbReference>
<dbReference type="InterPro" id="IPR038695">
    <property type="entry name" value="Saro_0823-like_sf"/>
</dbReference>
<organism evidence="1 2">
    <name type="scientific">Blastopirellula marina</name>
    <dbReference type="NCBI Taxonomy" id="124"/>
    <lineage>
        <taxon>Bacteria</taxon>
        <taxon>Pseudomonadati</taxon>
        <taxon>Planctomycetota</taxon>
        <taxon>Planctomycetia</taxon>
        <taxon>Pirellulales</taxon>
        <taxon>Pirellulaceae</taxon>
        <taxon>Blastopirellula</taxon>
    </lineage>
</organism>
<evidence type="ECO:0008006" key="3">
    <source>
        <dbReference type="Google" id="ProtNLM"/>
    </source>
</evidence>